<dbReference type="InterPro" id="IPR040079">
    <property type="entry name" value="Glutathione_S-Trfase"/>
</dbReference>
<dbReference type="PIRSF" id="PIRSF015753">
    <property type="entry name" value="GST"/>
    <property type="match status" value="1"/>
</dbReference>
<dbReference type="Pfam" id="PF13409">
    <property type="entry name" value="GST_N_2"/>
    <property type="match status" value="1"/>
</dbReference>
<dbReference type="PANTHER" id="PTHR32419:SF23">
    <property type="entry name" value="GLUTATHIONE S-TRANSFERASE (EUROFUNG)"/>
    <property type="match status" value="1"/>
</dbReference>
<protein>
    <submittedName>
        <fullName evidence="3">Glutathione S-transferase omega-like 2-like protein 1</fullName>
    </submittedName>
</protein>
<name>A0ABR4PI01_9HELO</name>
<comment type="caution">
    <text evidence="3">The sequence shown here is derived from an EMBL/GenBank/DDBJ whole genome shotgun (WGS) entry which is preliminary data.</text>
</comment>
<dbReference type="InterPro" id="IPR047047">
    <property type="entry name" value="GST_Omega-like_C"/>
</dbReference>
<accession>A0ABR4PI01</accession>
<dbReference type="InterPro" id="IPR010987">
    <property type="entry name" value="Glutathione-S-Trfase_C-like"/>
</dbReference>
<dbReference type="InterPro" id="IPR036282">
    <property type="entry name" value="Glutathione-S-Trfase_C_sf"/>
</dbReference>
<proteinExistence type="predicted"/>
<keyword evidence="4" id="KW-1185">Reference proteome</keyword>
<evidence type="ECO:0000256" key="1">
    <source>
        <dbReference type="SAM" id="MobiDB-lite"/>
    </source>
</evidence>
<organism evidence="3 4">
    <name type="scientific">Phlyctema vagabunda</name>
    <dbReference type="NCBI Taxonomy" id="108571"/>
    <lineage>
        <taxon>Eukaryota</taxon>
        <taxon>Fungi</taxon>
        <taxon>Dikarya</taxon>
        <taxon>Ascomycota</taxon>
        <taxon>Pezizomycotina</taxon>
        <taxon>Leotiomycetes</taxon>
        <taxon>Helotiales</taxon>
        <taxon>Dermateaceae</taxon>
        <taxon>Phlyctema</taxon>
    </lineage>
</organism>
<dbReference type="Proteomes" id="UP001629113">
    <property type="component" value="Unassembled WGS sequence"/>
</dbReference>
<dbReference type="SFLD" id="SFLDG01148">
    <property type="entry name" value="Xi_(cytGST)"/>
    <property type="match status" value="1"/>
</dbReference>
<dbReference type="PANTHER" id="PTHR32419">
    <property type="entry name" value="GLUTATHIONYL-HYDROQUINONE REDUCTASE"/>
    <property type="match status" value="1"/>
</dbReference>
<dbReference type="PROSITE" id="PS50405">
    <property type="entry name" value="GST_CTER"/>
    <property type="match status" value="1"/>
</dbReference>
<gene>
    <name evidence="3" type="ORF">PVAG01_06878</name>
</gene>
<dbReference type="SUPFAM" id="SSF47616">
    <property type="entry name" value="GST C-terminal domain-like"/>
    <property type="match status" value="1"/>
</dbReference>
<dbReference type="SFLD" id="SFLDG01206">
    <property type="entry name" value="Xi.1"/>
    <property type="match status" value="1"/>
</dbReference>
<feature type="region of interest" description="Disordered" evidence="1">
    <location>
        <begin position="1"/>
        <end position="22"/>
    </location>
</feature>
<dbReference type="Gene3D" id="3.40.30.10">
    <property type="entry name" value="Glutaredoxin"/>
    <property type="match status" value="1"/>
</dbReference>
<dbReference type="InterPro" id="IPR004045">
    <property type="entry name" value="Glutathione_S-Trfase_N"/>
</dbReference>
<evidence type="ECO:0000259" key="2">
    <source>
        <dbReference type="PROSITE" id="PS50405"/>
    </source>
</evidence>
<sequence length="329" mass="38099">MTSEAPGSTYKDGGWHGKIKPDGQFPPEKGRYHIEGLFCPFAHRANLIRHLKGLTEIIEISIVRPFPKGDDKGWPGWKFPKTDDEYPGSTVDRVFGSEFLHEVYFKDKEDYEGRFSVPLVWDTKNNQIVNNESAEIIRDWNTGFNTILSDEYREKDFYPEHLRKDIDEISAWLTSDLNVGVYKAGFATDQETYEKNLRPVFEALNKLENILAENRGPFILGPQLTELDLRLYPTLIRFDTIYVQHFKCNLGIIRHDYPLLNNWLKNLYWNVPGFQETTDFKHIKEGYSSNHPLINPKSITPKGPIPAIESNYEEDWNRLKAGGVDLSEL</sequence>
<dbReference type="SFLD" id="SFLDS00019">
    <property type="entry name" value="Glutathione_Transferase_(cytos"/>
    <property type="match status" value="1"/>
</dbReference>
<evidence type="ECO:0000313" key="3">
    <source>
        <dbReference type="EMBL" id="KAL3422722.1"/>
    </source>
</evidence>
<dbReference type="CDD" id="cd03190">
    <property type="entry name" value="GST_C_Omega_like"/>
    <property type="match status" value="1"/>
</dbReference>
<dbReference type="Gene3D" id="1.20.1050.10">
    <property type="match status" value="1"/>
</dbReference>
<evidence type="ECO:0000313" key="4">
    <source>
        <dbReference type="Proteomes" id="UP001629113"/>
    </source>
</evidence>
<dbReference type="EMBL" id="JBFCZG010000005">
    <property type="protein sequence ID" value="KAL3422722.1"/>
    <property type="molecule type" value="Genomic_DNA"/>
</dbReference>
<feature type="domain" description="GST C-terminal" evidence="2">
    <location>
        <begin position="159"/>
        <end position="287"/>
    </location>
</feature>
<dbReference type="InterPro" id="IPR016639">
    <property type="entry name" value="GST_Omega/GSH"/>
</dbReference>
<dbReference type="Pfam" id="PF13410">
    <property type="entry name" value="GST_C_2"/>
    <property type="match status" value="1"/>
</dbReference>
<reference evidence="3 4" key="1">
    <citation type="submission" date="2024-06" db="EMBL/GenBank/DDBJ databases">
        <title>Complete genome of Phlyctema vagabunda strain 19-DSS-EL-015.</title>
        <authorList>
            <person name="Fiorenzani C."/>
        </authorList>
    </citation>
    <scope>NUCLEOTIDE SEQUENCE [LARGE SCALE GENOMIC DNA]</scope>
    <source>
        <strain evidence="3 4">19-DSS-EL-015</strain>
    </source>
</reference>